<dbReference type="Proteomes" id="UP000054516">
    <property type="component" value="Unassembled WGS sequence"/>
</dbReference>
<feature type="domain" description="Zn(2)-C6 fungal-type" evidence="3">
    <location>
        <begin position="19"/>
        <end position="49"/>
    </location>
</feature>
<name>A0A1W2TQW4_ROSNE</name>
<sequence length="346" mass="37237">MELETARPVAEAPARIFIACARCKTRKRKCNGDTPRCSNCTAHGAECSYAAVRKTRGPAKRAKTADVREEHANAPPPLLLPPPPPPCVTSPEWPGNTHPSVARTVDIFPASGKSPAGVGVGFPPFFFGGGGHQLIVPEFLRPENFMRNVEAMTAEIRRAREEGRFPPLLPLGIAQGIVEYSFEDIIPEPPFISRASLMGHLGLQYAHPVITPGAGTARWALVNSVLALAGRFKTAPGFEHCLDPITMSSYENATAVVPDLVRGAPSLLSVQALLGVALFARGIPDARMFVALVVNASVQLRALDQTRPWAGPMVSPATKEEYRRVYQFANRVSEEARSLMTGDASG</sequence>
<keyword evidence="4" id="KW-0378">Hydrolase</keyword>
<dbReference type="OrthoDB" id="3266505at2759"/>
<dbReference type="AlphaFoldDB" id="A0A1W2TQW4"/>
<dbReference type="OMA" id="ARIFIAC"/>
<protein>
    <submittedName>
        <fullName evidence="4">Putative glycoside hydrolase family 71 protein</fullName>
    </submittedName>
</protein>
<evidence type="ECO:0000313" key="5">
    <source>
        <dbReference type="Proteomes" id="UP000054516"/>
    </source>
</evidence>
<evidence type="ECO:0000256" key="2">
    <source>
        <dbReference type="SAM" id="MobiDB-lite"/>
    </source>
</evidence>
<reference evidence="4" key="1">
    <citation type="submission" date="2016-03" db="EMBL/GenBank/DDBJ databases">
        <title>Draft genome sequence of Rosellinia necatrix.</title>
        <authorList>
            <person name="Kanematsu S."/>
        </authorList>
    </citation>
    <scope>NUCLEOTIDE SEQUENCE [LARGE SCALE GENOMIC DNA]</scope>
    <source>
        <strain evidence="4">W97</strain>
    </source>
</reference>
<dbReference type="CDD" id="cd12148">
    <property type="entry name" value="fungal_TF_MHR"/>
    <property type="match status" value="1"/>
</dbReference>
<dbReference type="Pfam" id="PF00172">
    <property type="entry name" value="Zn_clus"/>
    <property type="match status" value="1"/>
</dbReference>
<keyword evidence="5" id="KW-1185">Reference proteome</keyword>
<feature type="compositionally biased region" description="Pro residues" evidence="2">
    <location>
        <begin position="74"/>
        <end position="85"/>
    </location>
</feature>
<dbReference type="PANTHER" id="PTHR46910">
    <property type="entry name" value="TRANSCRIPTION FACTOR PDR1"/>
    <property type="match status" value="1"/>
</dbReference>
<accession>A0A1W2TQW4</accession>
<dbReference type="GO" id="GO:0000981">
    <property type="term" value="F:DNA-binding transcription factor activity, RNA polymerase II-specific"/>
    <property type="evidence" value="ECO:0007669"/>
    <property type="project" value="InterPro"/>
</dbReference>
<dbReference type="InterPro" id="IPR036864">
    <property type="entry name" value="Zn2-C6_fun-type_DNA-bd_sf"/>
</dbReference>
<dbReference type="InterPro" id="IPR001138">
    <property type="entry name" value="Zn2Cys6_DnaBD"/>
</dbReference>
<dbReference type="PROSITE" id="PS00463">
    <property type="entry name" value="ZN2_CY6_FUNGAL_1"/>
    <property type="match status" value="1"/>
</dbReference>
<keyword evidence="1" id="KW-0539">Nucleus</keyword>
<dbReference type="CDD" id="cd00067">
    <property type="entry name" value="GAL4"/>
    <property type="match status" value="1"/>
</dbReference>
<evidence type="ECO:0000259" key="3">
    <source>
        <dbReference type="PROSITE" id="PS50048"/>
    </source>
</evidence>
<dbReference type="SMART" id="SM00066">
    <property type="entry name" value="GAL4"/>
    <property type="match status" value="1"/>
</dbReference>
<dbReference type="GO" id="GO:0016787">
    <property type="term" value="F:hydrolase activity"/>
    <property type="evidence" value="ECO:0007669"/>
    <property type="project" value="UniProtKB-KW"/>
</dbReference>
<feature type="region of interest" description="Disordered" evidence="2">
    <location>
        <begin position="58"/>
        <end position="85"/>
    </location>
</feature>
<dbReference type="GO" id="GO:0008270">
    <property type="term" value="F:zinc ion binding"/>
    <property type="evidence" value="ECO:0007669"/>
    <property type="project" value="InterPro"/>
</dbReference>
<dbReference type="PROSITE" id="PS50048">
    <property type="entry name" value="ZN2_CY6_FUNGAL_2"/>
    <property type="match status" value="1"/>
</dbReference>
<dbReference type="InterPro" id="IPR050987">
    <property type="entry name" value="AtrR-like"/>
</dbReference>
<dbReference type="STRING" id="77044.A0A1W2TQW4"/>
<dbReference type="SUPFAM" id="SSF57701">
    <property type="entry name" value="Zn2/Cys6 DNA-binding domain"/>
    <property type="match status" value="1"/>
</dbReference>
<gene>
    <name evidence="4" type="ORF">SAMD00023353_5500400</name>
</gene>
<organism evidence="4">
    <name type="scientific">Rosellinia necatrix</name>
    <name type="common">White root-rot fungus</name>
    <dbReference type="NCBI Taxonomy" id="77044"/>
    <lineage>
        <taxon>Eukaryota</taxon>
        <taxon>Fungi</taxon>
        <taxon>Dikarya</taxon>
        <taxon>Ascomycota</taxon>
        <taxon>Pezizomycotina</taxon>
        <taxon>Sordariomycetes</taxon>
        <taxon>Xylariomycetidae</taxon>
        <taxon>Xylariales</taxon>
        <taxon>Xylariaceae</taxon>
        <taxon>Rosellinia</taxon>
    </lineage>
</organism>
<feature type="compositionally biased region" description="Basic and acidic residues" evidence="2">
    <location>
        <begin position="63"/>
        <end position="72"/>
    </location>
</feature>
<dbReference type="EMBL" id="DF977500">
    <property type="protein sequence ID" value="GAP90859.2"/>
    <property type="molecule type" value="Genomic_DNA"/>
</dbReference>
<dbReference type="PANTHER" id="PTHR46910:SF25">
    <property type="entry name" value="ABC-TRANSPORTER-REGULATING TRANSCRIPTION FACTOR"/>
    <property type="match status" value="1"/>
</dbReference>
<evidence type="ECO:0000313" key="4">
    <source>
        <dbReference type="EMBL" id="GAP90859.2"/>
    </source>
</evidence>
<proteinExistence type="predicted"/>
<dbReference type="Gene3D" id="4.10.240.10">
    <property type="entry name" value="Zn(2)-C6 fungal-type DNA-binding domain"/>
    <property type="match status" value="1"/>
</dbReference>
<evidence type="ECO:0000256" key="1">
    <source>
        <dbReference type="ARBA" id="ARBA00023242"/>
    </source>
</evidence>